<evidence type="ECO:0000256" key="1">
    <source>
        <dbReference type="ARBA" id="ARBA00022857"/>
    </source>
</evidence>
<feature type="domain" description="NmrA-like" evidence="3">
    <location>
        <begin position="1"/>
        <end position="141"/>
    </location>
</feature>
<protein>
    <recommendedName>
        <fullName evidence="3">NmrA-like domain-containing protein</fullName>
    </recommendedName>
</protein>
<dbReference type="GO" id="GO:0016491">
    <property type="term" value="F:oxidoreductase activity"/>
    <property type="evidence" value="ECO:0007669"/>
    <property type="project" value="UniProtKB-KW"/>
</dbReference>
<dbReference type="SUPFAM" id="SSF51735">
    <property type="entry name" value="NAD(P)-binding Rossmann-fold domains"/>
    <property type="match status" value="1"/>
</dbReference>
<keyword evidence="5" id="KW-1185">Reference proteome</keyword>
<dbReference type="InterPro" id="IPR051609">
    <property type="entry name" value="NmrA/Isoflavone_reductase-like"/>
</dbReference>
<dbReference type="AlphaFoldDB" id="A0A6A6CIB3"/>
<evidence type="ECO:0000256" key="2">
    <source>
        <dbReference type="ARBA" id="ARBA00023002"/>
    </source>
</evidence>
<accession>A0A6A6CIB3</accession>
<dbReference type="EMBL" id="ML993600">
    <property type="protein sequence ID" value="KAF2165439.1"/>
    <property type="molecule type" value="Genomic_DNA"/>
</dbReference>
<name>A0A6A6CIB3_ZASCE</name>
<dbReference type="OrthoDB" id="9974981at2759"/>
<dbReference type="GeneID" id="54566382"/>
<dbReference type="RefSeq" id="XP_033666328.1">
    <property type="nucleotide sequence ID" value="XM_033813110.1"/>
</dbReference>
<keyword evidence="2" id="KW-0560">Oxidoreductase</keyword>
<keyword evidence="1" id="KW-0521">NADP</keyword>
<dbReference type="InterPro" id="IPR036291">
    <property type="entry name" value="NAD(P)-bd_dom_sf"/>
</dbReference>
<reference evidence="4" key="1">
    <citation type="journal article" date="2020" name="Stud. Mycol.">
        <title>101 Dothideomycetes genomes: a test case for predicting lifestyles and emergence of pathogens.</title>
        <authorList>
            <person name="Haridas S."/>
            <person name="Albert R."/>
            <person name="Binder M."/>
            <person name="Bloem J."/>
            <person name="Labutti K."/>
            <person name="Salamov A."/>
            <person name="Andreopoulos B."/>
            <person name="Baker S."/>
            <person name="Barry K."/>
            <person name="Bills G."/>
            <person name="Bluhm B."/>
            <person name="Cannon C."/>
            <person name="Castanera R."/>
            <person name="Culley D."/>
            <person name="Daum C."/>
            <person name="Ezra D."/>
            <person name="Gonzalez J."/>
            <person name="Henrissat B."/>
            <person name="Kuo A."/>
            <person name="Liang C."/>
            <person name="Lipzen A."/>
            <person name="Lutzoni F."/>
            <person name="Magnuson J."/>
            <person name="Mondo S."/>
            <person name="Nolan M."/>
            <person name="Ohm R."/>
            <person name="Pangilinan J."/>
            <person name="Park H.-J."/>
            <person name="Ramirez L."/>
            <person name="Alfaro M."/>
            <person name="Sun H."/>
            <person name="Tritt A."/>
            <person name="Yoshinaga Y."/>
            <person name="Zwiers L.-H."/>
            <person name="Turgeon B."/>
            <person name="Goodwin S."/>
            <person name="Spatafora J."/>
            <person name="Crous P."/>
            <person name="Grigoriev I."/>
        </authorList>
    </citation>
    <scope>NUCLEOTIDE SEQUENCE</scope>
    <source>
        <strain evidence="4">ATCC 36951</strain>
    </source>
</reference>
<sequence>MIDAAVEAGVKRFIPSEYGCDITNPKTANLPAYKERVNIKNYLQNKAEASGTVFSYTTISTSILVEAVVGGPLPDIRPRDRHATIYDGGKVPVSMTPASLVGKAVAAVLRTPDQTRNRSILIHGGAFTQNQFLSIVQRYVGTDGWQIDRQETADMEERSWKAYEKDPQDVLSWLPGFVRLGLFGNGYGGDFTGRTASADLGLKEMSVEDLEALIKSIVS</sequence>
<dbReference type="Proteomes" id="UP000799537">
    <property type="component" value="Unassembled WGS sequence"/>
</dbReference>
<dbReference type="Gene3D" id="3.90.25.10">
    <property type="entry name" value="UDP-galactose 4-epimerase, domain 1"/>
    <property type="match status" value="1"/>
</dbReference>
<dbReference type="Pfam" id="PF05368">
    <property type="entry name" value="NmrA"/>
    <property type="match status" value="1"/>
</dbReference>
<evidence type="ECO:0000313" key="5">
    <source>
        <dbReference type="Proteomes" id="UP000799537"/>
    </source>
</evidence>
<proteinExistence type="predicted"/>
<dbReference type="PANTHER" id="PTHR47706:SF1">
    <property type="entry name" value="CIPA-LIKE, PUTATIVE (AFU_ORTHOLOGUE AFUA_1G12460)-RELATED"/>
    <property type="match status" value="1"/>
</dbReference>
<dbReference type="Gene3D" id="3.40.50.720">
    <property type="entry name" value="NAD(P)-binding Rossmann-like Domain"/>
    <property type="match status" value="1"/>
</dbReference>
<organism evidence="4 5">
    <name type="scientific">Zasmidium cellare ATCC 36951</name>
    <dbReference type="NCBI Taxonomy" id="1080233"/>
    <lineage>
        <taxon>Eukaryota</taxon>
        <taxon>Fungi</taxon>
        <taxon>Dikarya</taxon>
        <taxon>Ascomycota</taxon>
        <taxon>Pezizomycotina</taxon>
        <taxon>Dothideomycetes</taxon>
        <taxon>Dothideomycetidae</taxon>
        <taxon>Mycosphaerellales</taxon>
        <taxon>Mycosphaerellaceae</taxon>
        <taxon>Zasmidium</taxon>
    </lineage>
</organism>
<evidence type="ECO:0000259" key="3">
    <source>
        <dbReference type="Pfam" id="PF05368"/>
    </source>
</evidence>
<dbReference type="InterPro" id="IPR008030">
    <property type="entry name" value="NmrA-like"/>
</dbReference>
<dbReference type="PANTHER" id="PTHR47706">
    <property type="entry name" value="NMRA-LIKE FAMILY PROTEIN"/>
    <property type="match status" value="1"/>
</dbReference>
<gene>
    <name evidence="4" type="ORF">M409DRAFT_55833</name>
</gene>
<evidence type="ECO:0000313" key="4">
    <source>
        <dbReference type="EMBL" id="KAF2165439.1"/>
    </source>
</evidence>